<reference evidence="8" key="2">
    <citation type="submission" date="2024-08" db="UniProtKB">
        <authorList>
            <consortium name="EnsemblMetazoa"/>
        </authorList>
    </citation>
    <scope>IDENTIFICATION</scope>
</reference>
<feature type="transmembrane region" description="Helical" evidence="7">
    <location>
        <begin position="29"/>
        <end position="46"/>
    </location>
</feature>
<keyword evidence="2 7" id="KW-1003">Cell membrane</keyword>
<name>A0AAR5Q6C0_DENPD</name>
<dbReference type="PANTHER" id="PTHR21421:SF29">
    <property type="entry name" value="GUSTATORY RECEPTOR 5A FOR TREHALOSE-RELATED"/>
    <property type="match status" value="1"/>
</dbReference>
<evidence type="ECO:0000256" key="7">
    <source>
        <dbReference type="RuleBase" id="RU363108"/>
    </source>
</evidence>
<dbReference type="InterPro" id="IPR013604">
    <property type="entry name" value="7TM_chemorcpt"/>
</dbReference>
<keyword evidence="3 7" id="KW-0812">Transmembrane</keyword>
<comment type="subcellular location">
    <subcellularLocation>
        <location evidence="1 7">Cell membrane</location>
        <topology evidence="1 7">Multi-pass membrane protein</topology>
    </subcellularLocation>
</comment>
<evidence type="ECO:0000256" key="1">
    <source>
        <dbReference type="ARBA" id="ARBA00004651"/>
    </source>
</evidence>
<feature type="transmembrane region" description="Helical" evidence="7">
    <location>
        <begin position="255"/>
        <end position="275"/>
    </location>
</feature>
<evidence type="ECO:0000256" key="3">
    <source>
        <dbReference type="ARBA" id="ARBA00022692"/>
    </source>
</evidence>
<keyword evidence="6 7" id="KW-0675">Receptor</keyword>
<accession>A0AAR5Q6C0</accession>
<dbReference type="GeneID" id="109543498"/>
<dbReference type="Pfam" id="PF08395">
    <property type="entry name" value="7tm_7"/>
    <property type="match status" value="1"/>
</dbReference>
<feature type="transmembrane region" description="Helical" evidence="7">
    <location>
        <begin position="66"/>
        <end position="90"/>
    </location>
</feature>
<proteinExistence type="inferred from homology"/>
<evidence type="ECO:0000256" key="6">
    <source>
        <dbReference type="ARBA" id="ARBA00023170"/>
    </source>
</evidence>
<dbReference type="GO" id="GO:0005886">
    <property type="term" value="C:plasma membrane"/>
    <property type="evidence" value="ECO:0007669"/>
    <property type="project" value="UniProtKB-SubCell"/>
</dbReference>
<dbReference type="KEGG" id="dpa:109543498"/>
<dbReference type="GO" id="GO:0038023">
    <property type="term" value="F:signaling receptor activity"/>
    <property type="evidence" value="ECO:0007669"/>
    <property type="project" value="UniProtKB-ARBA"/>
</dbReference>
<dbReference type="AlphaFoldDB" id="A0AAR5Q6C0"/>
<feature type="transmembrane region" description="Helical" evidence="7">
    <location>
        <begin position="218"/>
        <end position="243"/>
    </location>
</feature>
<evidence type="ECO:0000313" key="8">
    <source>
        <dbReference type="EnsemblMetazoa" id="XP_019768793.1"/>
    </source>
</evidence>
<keyword evidence="7" id="KW-0807">Transducer</keyword>
<evidence type="ECO:0000256" key="2">
    <source>
        <dbReference type="ARBA" id="ARBA00022475"/>
    </source>
</evidence>
<dbReference type="PANTHER" id="PTHR21421">
    <property type="entry name" value="GUSTATORY RECEPTOR"/>
    <property type="match status" value="1"/>
</dbReference>
<feature type="transmembrane region" description="Helical" evidence="7">
    <location>
        <begin position="336"/>
        <end position="358"/>
    </location>
</feature>
<evidence type="ECO:0000256" key="5">
    <source>
        <dbReference type="ARBA" id="ARBA00023136"/>
    </source>
</evidence>
<organism evidence="8 9">
    <name type="scientific">Dendroctonus ponderosae</name>
    <name type="common">Mountain pine beetle</name>
    <dbReference type="NCBI Taxonomy" id="77166"/>
    <lineage>
        <taxon>Eukaryota</taxon>
        <taxon>Metazoa</taxon>
        <taxon>Ecdysozoa</taxon>
        <taxon>Arthropoda</taxon>
        <taxon>Hexapoda</taxon>
        <taxon>Insecta</taxon>
        <taxon>Pterygota</taxon>
        <taxon>Neoptera</taxon>
        <taxon>Endopterygota</taxon>
        <taxon>Coleoptera</taxon>
        <taxon>Polyphaga</taxon>
        <taxon>Cucujiformia</taxon>
        <taxon>Curculionidae</taxon>
        <taxon>Scolytinae</taxon>
        <taxon>Dendroctonus</taxon>
    </lineage>
</organism>
<dbReference type="GO" id="GO:0051606">
    <property type="term" value="P:detection of stimulus"/>
    <property type="evidence" value="ECO:0007669"/>
    <property type="project" value="UniProtKB-ARBA"/>
</dbReference>
<dbReference type="EnsemblMetazoa" id="XM_019913234.1">
    <property type="protein sequence ID" value="XP_019768793.1"/>
    <property type="gene ID" value="LOC109543498"/>
</dbReference>
<evidence type="ECO:0000313" key="9">
    <source>
        <dbReference type="Proteomes" id="UP000019118"/>
    </source>
</evidence>
<sequence>MSAGRTVVLGRGFPLELRLLSALLQRKRLARAVALGALLLHLGSLLHSLQGKYWVYSRASQLRNDVVIFINTVSDLLLVSVNVLGLLPLLGSPFLLELLRFCTAPLEVLGPSRACSPWINLLRFGPLLPIVTGGWLFSRNAGWASYQYFLGRQVWYYVMNLVVCAFICAALQLKWQFTRINDFLGRRGGASAAQLQLVAARFSGLCNLLDEFNRTFKALMVLVVMCVTGSVLHNCTSLIEYAAKPKGAAVKLATFLTQPLFALTTVGQAAVVAFVGEGLEEEGERTTRICFTLLNQLDHAQGKSEPLVARELRFILEHSRARKICLHAGGFFRLNWGILGSITSTVATYSIVIIQFLLK</sequence>
<reference evidence="9" key="1">
    <citation type="journal article" date="2013" name="Genome Biol.">
        <title>Draft genome of the mountain pine beetle, Dendroctonus ponderosae Hopkins, a major forest pest.</title>
        <authorList>
            <person name="Keeling C.I."/>
            <person name="Yuen M.M."/>
            <person name="Liao N.Y."/>
            <person name="Docking T.R."/>
            <person name="Chan S.K."/>
            <person name="Taylor G.A."/>
            <person name="Palmquist D.L."/>
            <person name="Jackman S.D."/>
            <person name="Nguyen A."/>
            <person name="Li M."/>
            <person name="Henderson H."/>
            <person name="Janes J.K."/>
            <person name="Zhao Y."/>
            <person name="Pandoh P."/>
            <person name="Moore R."/>
            <person name="Sperling F.A."/>
            <person name="Huber D.P."/>
            <person name="Birol I."/>
            <person name="Jones S.J."/>
            <person name="Bohlmann J."/>
        </authorList>
    </citation>
    <scope>NUCLEOTIDE SEQUENCE</scope>
</reference>
<keyword evidence="5 7" id="KW-0472">Membrane</keyword>
<dbReference type="GO" id="GO:0050909">
    <property type="term" value="P:sensory perception of taste"/>
    <property type="evidence" value="ECO:0007669"/>
    <property type="project" value="InterPro"/>
</dbReference>
<keyword evidence="9" id="KW-1185">Reference proteome</keyword>
<comment type="caution">
    <text evidence="7">Lacks conserved residue(s) required for the propagation of feature annotation.</text>
</comment>
<feature type="transmembrane region" description="Helical" evidence="7">
    <location>
        <begin position="154"/>
        <end position="173"/>
    </location>
</feature>
<evidence type="ECO:0000256" key="4">
    <source>
        <dbReference type="ARBA" id="ARBA00022989"/>
    </source>
</evidence>
<protein>
    <recommendedName>
        <fullName evidence="7">Gustatory receptor</fullName>
    </recommendedName>
</protein>
<dbReference type="Proteomes" id="UP000019118">
    <property type="component" value="Unassembled WGS sequence"/>
</dbReference>
<keyword evidence="4 7" id="KW-1133">Transmembrane helix</keyword>
<comment type="function">
    <text evidence="7">Gustatory receptor which mediates acceptance or avoidance behavior, depending on its substrates.</text>
</comment>
<dbReference type="GO" id="GO:0007165">
    <property type="term" value="P:signal transduction"/>
    <property type="evidence" value="ECO:0007669"/>
    <property type="project" value="UniProtKB-KW"/>
</dbReference>
<comment type="similarity">
    <text evidence="7">Belongs to the insect chemoreceptor superfamily. Gustatory receptor (GR) family.</text>
</comment>